<dbReference type="SUPFAM" id="SSF48726">
    <property type="entry name" value="Immunoglobulin"/>
    <property type="match status" value="1"/>
</dbReference>
<dbReference type="EMBL" id="JAINUG010000736">
    <property type="protein sequence ID" value="KAJ8362164.1"/>
    <property type="molecule type" value="Genomic_DNA"/>
</dbReference>
<proteinExistence type="predicted"/>
<evidence type="ECO:0008006" key="4">
    <source>
        <dbReference type="Google" id="ProtNLM"/>
    </source>
</evidence>
<gene>
    <name evidence="2" type="ORF">AAFF_G00391000</name>
</gene>
<comment type="caution">
    <text evidence="2">The sequence shown here is derived from an EMBL/GenBank/DDBJ whole genome shotgun (WGS) entry which is preliminary data.</text>
</comment>
<dbReference type="InterPro" id="IPR036179">
    <property type="entry name" value="Ig-like_dom_sf"/>
</dbReference>
<organism evidence="2 3">
    <name type="scientific">Aldrovandia affinis</name>
    <dbReference type="NCBI Taxonomy" id="143900"/>
    <lineage>
        <taxon>Eukaryota</taxon>
        <taxon>Metazoa</taxon>
        <taxon>Chordata</taxon>
        <taxon>Craniata</taxon>
        <taxon>Vertebrata</taxon>
        <taxon>Euteleostomi</taxon>
        <taxon>Actinopterygii</taxon>
        <taxon>Neopterygii</taxon>
        <taxon>Teleostei</taxon>
        <taxon>Notacanthiformes</taxon>
        <taxon>Halosauridae</taxon>
        <taxon>Aldrovandia</taxon>
    </lineage>
</organism>
<feature type="signal peptide" evidence="1">
    <location>
        <begin position="1"/>
        <end position="24"/>
    </location>
</feature>
<name>A0AAD7VZ82_9TELE</name>
<evidence type="ECO:0000313" key="3">
    <source>
        <dbReference type="Proteomes" id="UP001221898"/>
    </source>
</evidence>
<dbReference type="AlphaFoldDB" id="A0AAD7VZ82"/>
<accession>A0AAD7VZ82</accession>
<keyword evidence="1" id="KW-0732">Signal</keyword>
<evidence type="ECO:0000256" key="1">
    <source>
        <dbReference type="SAM" id="SignalP"/>
    </source>
</evidence>
<sequence>MDGSCIAAVFWLCVCLSLQHRASGETVLRPVKAGANITLHCDVKNRCIKFEMNHSTGSIDLKIQNFSDSNLGFYYCATTFIDKDGKDDRLNGNITTKLVYAGELTVS</sequence>
<protein>
    <recommendedName>
        <fullName evidence="4">Immunoglobulin subtype domain-containing protein</fullName>
    </recommendedName>
</protein>
<evidence type="ECO:0000313" key="2">
    <source>
        <dbReference type="EMBL" id="KAJ8362164.1"/>
    </source>
</evidence>
<dbReference type="Proteomes" id="UP001221898">
    <property type="component" value="Unassembled WGS sequence"/>
</dbReference>
<keyword evidence="3" id="KW-1185">Reference proteome</keyword>
<reference evidence="2" key="1">
    <citation type="journal article" date="2023" name="Science">
        <title>Genome structures resolve the early diversification of teleost fishes.</title>
        <authorList>
            <person name="Parey E."/>
            <person name="Louis A."/>
            <person name="Montfort J."/>
            <person name="Bouchez O."/>
            <person name="Roques C."/>
            <person name="Iampietro C."/>
            <person name="Lluch J."/>
            <person name="Castinel A."/>
            <person name="Donnadieu C."/>
            <person name="Desvignes T."/>
            <person name="Floi Bucao C."/>
            <person name="Jouanno E."/>
            <person name="Wen M."/>
            <person name="Mejri S."/>
            <person name="Dirks R."/>
            <person name="Jansen H."/>
            <person name="Henkel C."/>
            <person name="Chen W.J."/>
            <person name="Zahm M."/>
            <person name="Cabau C."/>
            <person name="Klopp C."/>
            <person name="Thompson A.W."/>
            <person name="Robinson-Rechavi M."/>
            <person name="Braasch I."/>
            <person name="Lecointre G."/>
            <person name="Bobe J."/>
            <person name="Postlethwait J.H."/>
            <person name="Berthelot C."/>
            <person name="Roest Crollius H."/>
            <person name="Guiguen Y."/>
        </authorList>
    </citation>
    <scope>NUCLEOTIDE SEQUENCE</scope>
    <source>
        <strain evidence="2">NC1722</strain>
    </source>
</reference>
<feature type="chain" id="PRO_5042196324" description="Immunoglobulin subtype domain-containing protein" evidence="1">
    <location>
        <begin position="25"/>
        <end position="107"/>
    </location>
</feature>